<proteinExistence type="predicted"/>
<sequence>METKTLPENPPPPPPAVDYSANVDTSRAFRSVKEAVEIFGERFLTGEIFLPTPKPPFTLPKQETPSCKSTQSSQTSWKSCSPPRETKEPPMLLVNSLKKLESELEETKKELKLLKERESETEVALASLNAELHKNMSKIAEAEAADRSSPVVGGGGRWKMTDMKVVKKKPIIPLLGDLFSKRKGKSNASVRNQVYTSSKKHWI</sequence>
<accession>A0ACB9ISN0</accession>
<dbReference type="EMBL" id="CM042024">
    <property type="protein sequence ID" value="KAI3810380.1"/>
    <property type="molecule type" value="Genomic_DNA"/>
</dbReference>
<dbReference type="Proteomes" id="UP001056120">
    <property type="component" value="Linkage Group LG07"/>
</dbReference>
<reference evidence="1 2" key="2">
    <citation type="journal article" date="2022" name="Mol. Ecol. Resour.">
        <title>The genomes of chicory, endive, great burdock and yacon provide insights into Asteraceae paleo-polyploidization history and plant inulin production.</title>
        <authorList>
            <person name="Fan W."/>
            <person name="Wang S."/>
            <person name="Wang H."/>
            <person name="Wang A."/>
            <person name="Jiang F."/>
            <person name="Liu H."/>
            <person name="Zhao H."/>
            <person name="Xu D."/>
            <person name="Zhang Y."/>
        </authorList>
    </citation>
    <scope>NUCLEOTIDE SEQUENCE [LARGE SCALE GENOMIC DNA]</scope>
    <source>
        <strain evidence="2">cv. Yunnan</strain>
        <tissue evidence="1">Leaves</tissue>
    </source>
</reference>
<evidence type="ECO:0000313" key="2">
    <source>
        <dbReference type="Proteomes" id="UP001056120"/>
    </source>
</evidence>
<protein>
    <submittedName>
        <fullName evidence="1">Uncharacterized protein</fullName>
    </submittedName>
</protein>
<name>A0ACB9ISN0_9ASTR</name>
<gene>
    <name evidence="1" type="ORF">L1987_19992</name>
</gene>
<organism evidence="1 2">
    <name type="scientific">Smallanthus sonchifolius</name>
    <dbReference type="NCBI Taxonomy" id="185202"/>
    <lineage>
        <taxon>Eukaryota</taxon>
        <taxon>Viridiplantae</taxon>
        <taxon>Streptophyta</taxon>
        <taxon>Embryophyta</taxon>
        <taxon>Tracheophyta</taxon>
        <taxon>Spermatophyta</taxon>
        <taxon>Magnoliopsida</taxon>
        <taxon>eudicotyledons</taxon>
        <taxon>Gunneridae</taxon>
        <taxon>Pentapetalae</taxon>
        <taxon>asterids</taxon>
        <taxon>campanulids</taxon>
        <taxon>Asterales</taxon>
        <taxon>Asteraceae</taxon>
        <taxon>Asteroideae</taxon>
        <taxon>Heliantheae alliance</taxon>
        <taxon>Millerieae</taxon>
        <taxon>Smallanthus</taxon>
    </lineage>
</organism>
<reference evidence="2" key="1">
    <citation type="journal article" date="2022" name="Mol. Ecol. Resour.">
        <title>The genomes of chicory, endive, great burdock and yacon provide insights into Asteraceae palaeo-polyploidization history and plant inulin production.</title>
        <authorList>
            <person name="Fan W."/>
            <person name="Wang S."/>
            <person name="Wang H."/>
            <person name="Wang A."/>
            <person name="Jiang F."/>
            <person name="Liu H."/>
            <person name="Zhao H."/>
            <person name="Xu D."/>
            <person name="Zhang Y."/>
        </authorList>
    </citation>
    <scope>NUCLEOTIDE SEQUENCE [LARGE SCALE GENOMIC DNA]</scope>
    <source>
        <strain evidence="2">cv. Yunnan</strain>
    </source>
</reference>
<evidence type="ECO:0000313" key="1">
    <source>
        <dbReference type="EMBL" id="KAI3810380.1"/>
    </source>
</evidence>
<comment type="caution">
    <text evidence="1">The sequence shown here is derived from an EMBL/GenBank/DDBJ whole genome shotgun (WGS) entry which is preliminary data.</text>
</comment>
<keyword evidence="2" id="KW-1185">Reference proteome</keyword>